<dbReference type="AlphaFoldDB" id="A0A521AXA4"/>
<keyword evidence="2" id="KW-1185">Reference proteome</keyword>
<gene>
    <name evidence="1" type="ORF">SAMN06269117_1037</name>
</gene>
<dbReference type="OrthoDB" id="13449at2"/>
<proteinExistence type="predicted"/>
<evidence type="ECO:0000313" key="2">
    <source>
        <dbReference type="Proteomes" id="UP000317315"/>
    </source>
</evidence>
<sequence>MRTKLLIFLVLLIPGILHSQEVTVLTDSASVREVPFGKIEKTLDRGSERELGNVLQFWGKMEDGWINLDYCNYTLPLLKKTGEIQLEYSIISEPIKIDGINLNRGDVVYFSGKGVFFIFNNRIFPIGQFRFNINREVYSISVLNRNSILSDGEKSVKVKAGSVILKGDSGFIYKNHFYTQLIPVKPKDNIDKSQVLKEINKVIDVFNSAKLSSPLAERLGYYAKTLPIKSSDLEFFNSPNGLGVRVKIKYEFFTKDGSPILGRKTRLFLKKSNYEFWRHISESLFHSGVRSFVDLEIFRFDGKNSFEDSGFVVSSYHMYKYGYLKNWKSFLENSESNLSDDLWFFADEVYERLEND</sequence>
<dbReference type="RefSeq" id="WP_142933841.1">
    <property type="nucleotide sequence ID" value="NZ_FXTM01000003.1"/>
</dbReference>
<evidence type="ECO:0000313" key="1">
    <source>
        <dbReference type="EMBL" id="SMO39468.1"/>
    </source>
</evidence>
<accession>A0A521AXA4</accession>
<dbReference type="EMBL" id="FXTM01000003">
    <property type="protein sequence ID" value="SMO39468.1"/>
    <property type="molecule type" value="Genomic_DNA"/>
</dbReference>
<reference evidence="1 2" key="1">
    <citation type="submission" date="2017-05" db="EMBL/GenBank/DDBJ databases">
        <authorList>
            <person name="Varghese N."/>
            <person name="Submissions S."/>
        </authorList>
    </citation>
    <scope>NUCLEOTIDE SEQUENCE [LARGE SCALE GENOMIC DNA]</scope>
    <source>
        <strain evidence="1 2">DSM 16304</strain>
    </source>
</reference>
<protein>
    <submittedName>
        <fullName evidence="1">Uncharacterized protein</fullName>
    </submittedName>
</protein>
<organism evidence="1 2">
    <name type="scientific">Balnearium lithotrophicum</name>
    <dbReference type="NCBI Taxonomy" id="223788"/>
    <lineage>
        <taxon>Bacteria</taxon>
        <taxon>Pseudomonadati</taxon>
        <taxon>Aquificota</taxon>
        <taxon>Aquificia</taxon>
        <taxon>Desulfurobacteriales</taxon>
        <taxon>Desulfurobacteriaceae</taxon>
        <taxon>Balnearium</taxon>
    </lineage>
</organism>
<name>A0A521AXA4_9BACT</name>
<dbReference type="Proteomes" id="UP000317315">
    <property type="component" value="Unassembled WGS sequence"/>
</dbReference>